<evidence type="ECO:0000313" key="2">
    <source>
        <dbReference type="EMBL" id="GET85413.1"/>
    </source>
</evidence>
<keyword evidence="3" id="KW-1185">Reference proteome</keyword>
<feature type="compositionally biased region" description="Low complexity" evidence="1">
    <location>
        <begin position="286"/>
        <end position="303"/>
    </location>
</feature>
<feature type="compositionally biased region" description="Low complexity" evidence="1">
    <location>
        <begin position="310"/>
        <end position="325"/>
    </location>
</feature>
<organism evidence="2 3">
    <name type="scientific">Leishmania tarentolae</name>
    <name type="common">Sauroleishmania tarentolae</name>
    <dbReference type="NCBI Taxonomy" id="5689"/>
    <lineage>
        <taxon>Eukaryota</taxon>
        <taxon>Discoba</taxon>
        <taxon>Euglenozoa</taxon>
        <taxon>Kinetoplastea</taxon>
        <taxon>Metakinetoplastina</taxon>
        <taxon>Trypanosomatida</taxon>
        <taxon>Trypanosomatidae</taxon>
        <taxon>Leishmaniinae</taxon>
        <taxon>Leishmania</taxon>
        <taxon>lizard Leishmania</taxon>
    </lineage>
</organism>
<evidence type="ECO:0000256" key="1">
    <source>
        <dbReference type="SAM" id="MobiDB-lite"/>
    </source>
</evidence>
<name>A0A640K777_LEITA</name>
<protein>
    <submittedName>
        <fullName evidence="2">Uncharacterized protein</fullName>
    </submittedName>
</protein>
<dbReference type="Proteomes" id="UP000419144">
    <property type="component" value="Unassembled WGS sequence"/>
</dbReference>
<dbReference type="AlphaFoldDB" id="A0A640K777"/>
<feature type="compositionally biased region" description="Low complexity" evidence="1">
    <location>
        <begin position="1"/>
        <end position="43"/>
    </location>
</feature>
<gene>
    <name evidence="2" type="ORF">LtaPh_0105700</name>
</gene>
<evidence type="ECO:0000313" key="3">
    <source>
        <dbReference type="Proteomes" id="UP000419144"/>
    </source>
</evidence>
<feature type="region of interest" description="Disordered" evidence="1">
    <location>
        <begin position="1"/>
        <end position="59"/>
    </location>
</feature>
<dbReference type="OrthoDB" id="278519at2759"/>
<feature type="region of interest" description="Disordered" evidence="1">
    <location>
        <begin position="286"/>
        <end position="346"/>
    </location>
</feature>
<dbReference type="VEuPathDB" id="TriTrypDB:LtaPh_0105700"/>
<feature type="region of interest" description="Disordered" evidence="1">
    <location>
        <begin position="219"/>
        <end position="246"/>
    </location>
</feature>
<feature type="compositionally biased region" description="Low complexity" evidence="1">
    <location>
        <begin position="856"/>
        <end position="873"/>
    </location>
</feature>
<reference evidence="2" key="1">
    <citation type="submission" date="2019-11" db="EMBL/GenBank/DDBJ databases">
        <title>Leishmania tarentolae CDS.</title>
        <authorList>
            <person name="Goto Y."/>
            <person name="Yamagishi J."/>
        </authorList>
    </citation>
    <scope>NUCLEOTIDE SEQUENCE [LARGE SCALE GENOMIC DNA]</scope>
    <source>
        <strain evidence="2">Parrot Tar II</strain>
    </source>
</reference>
<sequence length="956" mass="99229">MSSASKSTATAPSSSLPTPSAAHPAVATPTATPAEPVTTIAATDNSGTEVKPRQRGWNPIEDGRFRIALTHHHAGSDHDTGAAPEDLGADAATALCDSACRTLSSDAGCNECLPSEPRIEVAVEASLVNAINSAYTSTGYPFVVTAGSARGAVYGSYVDLSNPSLSSLELPPPQSIIVAPSCVDDPDRPPAHGLTEMETLLAIRWCRGDRIVKAAETAATTTTTTTASAKPTPSTTAAGAAGSPHTPAVARTIAHHLSQFPEGIHAIYSSPALRQLLVEGKLPTTLASTPSAPANTAARAPASGSGGTGSDSAAAATPLSTSASLQPSNAEANVPPLPMPPQSNAPVQHTLVSASTFNHISLYFVAHQNGSLLYTAPIQSLSASIATRKVTAQQLILVGREEVEALVEDPFTPFPTPPPRRARVAFGEVPVAGEEAAVLFDAKSTRFLGADARARTVTAVPLRLSIEPHLLIGNQNGDIFLYSPLQERILQRMNYTAGRSSAGASVAGGSNAVGGSKVICSPVSCIAEVQNGVERAITRMVASAAMAKRNRRRSIDSDGIPTGFSAAAHATAPSHYYYDTPPSLYAVGFDDGQILVVCITCEGGSVLRHLNNHYFGMRPIHSIAVRVPSFYARLWTSYLPPITPLDSDGKSAVAARPPITTLITTESALLVQDEEQLVAAISCNGGCVVLVRLPGMEILSSVSPTAYNAVGEILALQWVATSPRSLLAPNILVASGEDDTMTAFQLLTQLLVSTSDWNPGISNGNGNMSRMSSMESVPLNGRLRILEKKRFHDSWVSRLNLIPVVMPAAAANGKATGGRPSSGGMPQYLGVCLMATSYDHRTSFWPYMFSGQEQEAGEAAGPGSANAAASAENMDGSSSVVHAGSPTLGLTASGSAPLGTIAMPDRYVLVDGPTAAHPLHPELVIDAAAAGAGTSFFLVTLCCRGKLKFWSAQVKV</sequence>
<dbReference type="EMBL" id="BLBS01000001">
    <property type="protein sequence ID" value="GET85413.1"/>
    <property type="molecule type" value="Genomic_DNA"/>
</dbReference>
<feature type="region of interest" description="Disordered" evidence="1">
    <location>
        <begin position="856"/>
        <end position="879"/>
    </location>
</feature>
<proteinExistence type="predicted"/>
<accession>A0A640K777</accession>
<comment type="caution">
    <text evidence="2">The sequence shown here is derived from an EMBL/GenBank/DDBJ whole genome shotgun (WGS) entry which is preliminary data.</text>
</comment>